<dbReference type="EMBL" id="BGPR01002422">
    <property type="protein sequence ID" value="GBM73186.1"/>
    <property type="molecule type" value="Genomic_DNA"/>
</dbReference>
<dbReference type="AlphaFoldDB" id="A0A4Y2I7T8"/>
<comment type="caution">
    <text evidence="1">The sequence shown here is derived from an EMBL/GenBank/DDBJ whole genome shotgun (WGS) entry which is preliminary data.</text>
</comment>
<protein>
    <submittedName>
        <fullName evidence="1">Uncharacterized protein</fullName>
    </submittedName>
</protein>
<evidence type="ECO:0000313" key="2">
    <source>
        <dbReference type="Proteomes" id="UP000499080"/>
    </source>
</evidence>
<keyword evidence="2" id="KW-1185">Reference proteome</keyword>
<accession>A0A4Y2I7T8</accession>
<sequence>MLVDERLEATVPIGFRLPRCSKILTRYMNPVDIPQSVPKGPALR</sequence>
<feature type="non-terminal residue" evidence="1">
    <location>
        <position position="44"/>
    </location>
</feature>
<evidence type="ECO:0000313" key="1">
    <source>
        <dbReference type="EMBL" id="GBM73186.1"/>
    </source>
</evidence>
<dbReference type="Proteomes" id="UP000499080">
    <property type="component" value="Unassembled WGS sequence"/>
</dbReference>
<gene>
    <name evidence="1" type="ORF">AVEN_30068_1</name>
</gene>
<reference evidence="1 2" key="1">
    <citation type="journal article" date="2019" name="Sci. Rep.">
        <title>Orb-weaving spider Araneus ventricosus genome elucidates the spidroin gene catalogue.</title>
        <authorList>
            <person name="Kono N."/>
            <person name="Nakamura H."/>
            <person name="Ohtoshi R."/>
            <person name="Moran D.A.P."/>
            <person name="Shinohara A."/>
            <person name="Yoshida Y."/>
            <person name="Fujiwara M."/>
            <person name="Mori M."/>
            <person name="Tomita M."/>
            <person name="Arakawa K."/>
        </authorList>
    </citation>
    <scope>NUCLEOTIDE SEQUENCE [LARGE SCALE GENOMIC DNA]</scope>
</reference>
<proteinExistence type="predicted"/>
<organism evidence="1 2">
    <name type="scientific">Araneus ventricosus</name>
    <name type="common">Orbweaver spider</name>
    <name type="synonym">Epeira ventricosa</name>
    <dbReference type="NCBI Taxonomy" id="182803"/>
    <lineage>
        <taxon>Eukaryota</taxon>
        <taxon>Metazoa</taxon>
        <taxon>Ecdysozoa</taxon>
        <taxon>Arthropoda</taxon>
        <taxon>Chelicerata</taxon>
        <taxon>Arachnida</taxon>
        <taxon>Araneae</taxon>
        <taxon>Araneomorphae</taxon>
        <taxon>Entelegynae</taxon>
        <taxon>Araneoidea</taxon>
        <taxon>Araneidae</taxon>
        <taxon>Araneus</taxon>
    </lineage>
</organism>
<name>A0A4Y2I7T8_ARAVE</name>